<protein>
    <submittedName>
        <fullName evidence="1">Uncharacterized protein</fullName>
    </submittedName>
</protein>
<dbReference type="AlphaFoldDB" id="A0ABC8V4B9"/>
<proteinExistence type="predicted"/>
<evidence type="ECO:0000313" key="2">
    <source>
        <dbReference type="Proteomes" id="UP001642360"/>
    </source>
</evidence>
<accession>A0ABC8V4B9</accession>
<comment type="caution">
    <text evidence="1">The sequence shown here is derived from an EMBL/GenBank/DDBJ whole genome shotgun (WGS) entry which is preliminary data.</text>
</comment>
<keyword evidence="2" id="KW-1185">Reference proteome</keyword>
<gene>
    <name evidence="1" type="ORF">ILEXP_LOCUS58236</name>
</gene>
<sequence>MMEMGNVEGQDAGKRGKELLDLEYEEVFNVQVGRSSTCIGKKRSPTKKCFAGDFWEDRLTKEGIPENKENEVQNSGPIDVELAAGNNVSTDEIVESLNREEVVEKIASVKMVDTVPLQICLRNKQCSTEFGDTFWVDRQFACRDGIDISKDDERGLIALKVPPDKGYFSDQGGY</sequence>
<evidence type="ECO:0000313" key="1">
    <source>
        <dbReference type="EMBL" id="CAK9187657.1"/>
    </source>
</evidence>
<name>A0ABC8V4B9_9AQUA</name>
<dbReference type="EMBL" id="CAUOFW020010058">
    <property type="protein sequence ID" value="CAK9187657.1"/>
    <property type="molecule type" value="Genomic_DNA"/>
</dbReference>
<organism evidence="1 2">
    <name type="scientific">Ilex paraguariensis</name>
    <name type="common">yerba mate</name>
    <dbReference type="NCBI Taxonomy" id="185542"/>
    <lineage>
        <taxon>Eukaryota</taxon>
        <taxon>Viridiplantae</taxon>
        <taxon>Streptophyta</taxon>
        <taxon>Embryophyta</taxon>
        <taxon>Tracheophyta</taxon>
        <taxon>Spermatophyta</taxon>
        <taxon>Magnoliopsida</taxon>
        <taxon>eudicotyledons</taxon>
        <taxon>Gunneridae</taxon>
        <taxon>Pentapetalae</taxon>
        <taxon>asterids</taxon>
        <taxon>campanulids</taxon>
        <taxon>Aquifoliales</taxon>
        <taxon>Aquifoliaceae</taxon>
        <taxon>Ilex</taxon>
    </lineage>
</organism>
<dbReference type="Proteomes" id="UP001642360">
    <property type="component" value="Unassembled WGS sequence"/>
</dbReference>
<reference evidence="1 2" key="1">
    <citation type="submission" date="2024-02" db="EMBL/GenBank/DDBJ databases">
        <authorList>
            <person name="Vignale AGUSTIN F."/>
            <person name="Sosa J E."/>
            <person name="Modenutti C."/>
        </authorList>
    </citation>
    <scope>NUCLEOTIDE SEQUENCE [LARGE SCALE GENOMIC DNA]</scope>
</reference>